<evidence type="ECO:0000256" key="11">
    <source>
        <dbReference type="ARBA" id="ARBA00023096"/>
    </source>
</evidence>
<evidence type="ECO:0000259" key="16">
    <source>
        <dbReference type="Pfam" id="PF00266"/>
    </source>
</evidence>
<dbReference type="PANTHER" id="PTHR21152:SF40">
    <property type="entry name" value="ALANINE--GLYOXYLATE AMINOTRANSFERASE"/>
    <property type="match status" value="1"/>
</dbReference>
<evidence type="ECO:0000256" key="15">
    <source>
        <dbReference type="ARBA" id="ARBA00049007"/>
    </source>
</evidence>
<comment type="cofactor">
    <cofactor evidence="1">
        <name>pyridoxal 5'-phosphate</name>
        <dbReference type="ChEBI" id="CHEBI:597326"/>
    </cofactor>
</comment>
<name>A0ABS3VKS1_MICEH</name>
<evidence type="ECO:0000256" key="13">
    <source>
        <dbReference type="ARBA" id="ARBA00031421"/>
    </source>
</evidence>
<evidence type="ECO:0000256" key="8">
    <source>
        <dbReference type="ARBA" id="ARBA00022605"/>
    </source>
</evidence>
<keyword evidence="9 17" id="KW-0808">Transferase</keyword>
<evidence type="ECO:0000256" key="3">
    <source>
        <dbReference type="ARBA" id="ARBA00005099"/>
    </source>
</evidence>
<comment type="similarity">
    <text evidence="4">Belongs to the class-V pyridoxal-phosphate-dependent aminotransferase family. SerC subfamily.</text>
</comment>
<dbReference type="PANTHER" id="PTHR21152">
    <property type="entry name" value="AMINOTRANSFERASE CLASS V"/>
    <property type="match status" value="1"/>
</dbReference>
<dbReference type="EC" id="2.6.1.52" evidence="5"/>
<reference evidence="17 18" key="1">
    <citation type="submission" date="2019-12" db="EMBL/GenBank/DDBJ databases">
        <title>Whole genome sequencing of endophytic Actinobacterium Micromonospora sp. MPMI6T.</title>
        <authorList>
            <person name="Evv R."/>
            <person name="Podile A.R."/>
        </authorList>
    </citation>
    <scope>NUCLEOTIDE SEQUENCE [LARGE SCALE GENOMIC DNA]</scope>
    <source>
        <strain evidence="17 18">MPMI6</strain>
    </source>
</reference>
<keyword evidence="10" id="KW-0663">Pyridoxal phosphate</keyword>
<keyword evidence="18" id="KW-1185">Reference proteome</keyword>
<dbReference type="Proteomes" id="UP000823521">
    <property type="component" value="Unassembled WGS sequence"/>
</dbReference>
<dbReference type="InterPro" id="IPR022278">
    <property type="entry name" value="Pser_aminoTfrase"/>
</dbReference>
<dbReference type="PIRSF" id="PIRSF000525">
    <property type="entry name" value="SerC"/>
    <property type="match status" value="1"/>
</dbReference>
<comment type="pathway">
    <text evidence="3">Amino-acid biosynthesis; L-serine biosynthesis; L-serine from 3-phospho-D-glycerate: step 2/3.</text>
</comment>
<comment type="function">
    <text evidence="2">Catalyzes the reversible conversion of 3-phosphohydroxypyruvate to phosphoserine and of 3-hydroxy-2-oxo-4-phosphonooxybutanoate to phosphohydroxythreonine.</text>
</comment>
<dbReference type="InterPro" id="IPR000192">
    <property type="entry name" value="Aminotrans_V_dom"/>
</dbReference>
<keyword evidence="6" id="KW-0963">Cytoplasm</keyword>
<protein>
    <recommendedName>
        <fullName evidence="5">phosphoserine transaminase</fullName>
        <ecNumber evidence="5">2.6.1.52</ecNumber>
    </recommendedName>
    <alternativeName>
        <fullName evidence="13">Phosphohydroxythreonine aminotransferase</fullName>
    </alternativeName>
</protein>
<dbReference type="GO" id="GO:0004648">
    <property type="term" value="F:O-phospho-L-serine:2-oxoglutarate aminotransferase activity"/>
    <property type="evidence" value="ECO:0007669"/>
    <property type="project" value="UniProtKB-EC"/>
</dbReference>
<keyword evidence="8" id="KW-0028">Amino-acid biosynthesis</keyword>
<dbReference type="InterPro" id="IPR006272">
    <property type="entry name" value="Pser_aminoTfrase_mycobac"/>
</dbReference>
<dbReference type="SUPFAM" id="SSF53383">
    <property type="entry name" value="PLP-dependent transferases"/>
    <property type="match status" value="1"/>
</dbReference>
<evidence type="ECO:0000256" key="14">
    <source>
        <dbReference type="ARBA" id="ARBA00047630"/>
    </source>
</evidence>
<evidence type="ECO:0000313" key="18">
    <source>
        <dbReference type="Proteomes" id="UP000823521"/>
    </source>
</evidence>
<dbReference type="Pfam" id="PF00266">
    <property type="entry name" value="Aminotran_5"/>
    <property type="match status" value="1"/>
</dbReference>
<accession>A0ABS3VKS1</accession>
<evidence type="ECO:0000256" key="6">
    <source>
        <dbReference type="ARBA" id="ARBA00022490"/>
    </source>
</evidence>
<feature type="domain" description="Aminotransferase class V" evidence="16">
    <location>
        <begin position="143"/>
        <end position="334"/>
    </location>
</feature>
<evidence type="ECO:0000256" key="1">
    <source>
        <dbReference type="ARBA" id="ARBA00001933"/>
    </source>
</evidence>
<dbReference type="Gene3D" id="3.40.640.10">
    <property type="entry name" value="Type I PLP-dependent aspartate aminotransferase-like (Major domain)"/>
    <property type="match status" value="1"/>
</dbReference>
<evidence type="ECO:0000256" key="7">
    <source>
        <dbReference type="ARBA" id="ARBA00022576"/>
    </source>
</evidence>
<sequence length="375" mass="39546">MADAPTIRIPDEIKPADGRFGCGPSKVRPEAVSALSGVSTTFLGTSHRQKTVRDQVARLRRGLAEFFSLPEGYEVVLGNGGTTAFWEVATFGLVRDRAQFASFGEFGAKFAKSVADAPFLGTPTVHKSAPGSAPALVAEAGVDVYATPHNETSTGVAVPVNRVTGADPDALLLVDATSGAGGLAVDVRETDVYYFAPQKCFGSDGGLWLALMSPAALARATEIKESGRYVPAFLDLVTAIDNSRLEQTYNTPALATIFLAAEQTDWMNSQGGLAWAAKRTAESAGIVYGWAERSEVATPFVTDPALRSNVVATIDFVDGVDASAIAKALRANGIVDVEPYRKLGRNQLRVALFPAVEPADVEALTACIDYVIAQS</sequence>
<organism evidence="17 18">
    <name type="scientific">Micromonospora echinofusca</name>
    <dbReference type="NCBI Taxonomy" id="47858"/>
    <lineage>
        <taxon>Bacteria</taxon>
        <taxon>Bacillati</taxon>
        <taxon>Actinomycetota</taxon>
        <taxon>Actinomycetes</taxon>
        <taxon>Micromonosporales</taxon>
        <taxon>Micromonosporaceae</taxon>
        <taxon>Micromonospora</taxon>
    </lineage>
</organism>
<evidence type="ECO:0000256" key="4">
    <source>
        <dbReference type="ARBA" id="ARBA00006904"/>
    </source>
</evidence>
<comment type="catalytic activity">
    <reaction evidence="15">
        <text>O-phospho-L-serine + 2-oxoglutarate = 3-phosphooxypyruvate + L-glutamate</text>
        <dbReference type="Rhea" id="RHEA:14329"/>
        <dbReference type="ChEBI" id="CHEBI:16810"/>
        <dbReference type="ChEBI" id="CHEBI:18110"/>
        <dbReference type="ChEBI" id="CHEBI:29985"/>
        <dbReference type="ChEBI" id="CHEBI:57524"/>
        <dbReference type="EC" id="2.6.1.52"/>
    </reaction>
</comment>
<proteinExistence type="inferred from homology"/>
<dbReference type="InterPro" id="IPR015422">
    <property type="entry name" value="PyrdxlP-dep_Trfase_small"/>
</dbReference>
<dbReference type="EMBL" id="WVUH01000013">
    <property type="protein sequence ID" value="MBO4205078.1"/>
    <property type="molecule type" value="Genomic_DNA"/>
</dbReference>
<evidence type="ECO:0000256" key="9">
    <source>
        <dbReference type="ARBA" id="ARBA00022679"/>
    </source>
</evidence>
<keyword evidence="12" id="KW-0718">Serine biosynthesis</keyword>
<keyword evidence="11" id="KW-0664">Pyridoxine biosynthesis</keyword>
<evidence type="ECO:0000256" key="5">
    <source>
        <dbReference type="ARBA" id="ARBA00013030"/>
    </source>
</evidence>
<evidence type="ECO:0000313" key="17">
    <source>
        <dbReference type="EMBL" id="MBO4205078.1"/>
    </source>
</evidence>
<evidence type="ECO:0000256" key="2">
    <source>
        <dbReference type="ARBA" id="ARBA00003483"/>
    </source>
</evidence>
<comment type="caution">
    <text evidence="17">The sequence shown here is derived from an EMBL/GenBank/DDBJ whole genome shotgun (WGS) entry which is preliminary data.</text>
</comment>
<dbReference type="InterPro" id="IPR015424">
    <property type="entry name" value="PyrdxlP-dep_Trfase"/>
</dbReference>
<evidence type="ECO:0000256" key="12">
    <source>
        <dbReference type="ARBA" id="ARBA00023299"/>
    </source>
</evidence>
<gene>
    <name evidence="17" type="ORF">GSF22_03500</name>
</gene>
<dbReference type="InterPro" id="IPR015421">
    <property type="entry name" value="PyrdxlP-dep_Trfase_major"/>
</dbReference>
<dbReference type="RefSeq" id="WP_208811258.1">
    <property type="nucleotide sequence ID" value="NZ_WVUH01000013.1"/>
</dbReference>
<comment type="catalytic activity">
    <reaction evidence="14">
        <text>4-(phosphooxy)-L-threonine + 2-oxoglutarate = (R)-3-hydroxy-2-oxo-4-phosphooxybutanoate + L-glutamate</text>
        <dbReference type="Rhea" id="RHEA:16573"/>
        <dbReference type="ChEBI" id="CHEBI:16810"/>
        <dbReference type="ChEBI" id="CHEBI:29985"/>
        <dbReference type="ChEBI" id="CHEBI:58452"/>
        <dbReference type="ChEBI" id="CHEBI:58538"/>
        <dbReference type="EC" id="2.6.1.52"/>
    </reaction>
</comment>
<dbReference type="Gene3D" id="3.90.1150.10">
    <property type="entry name" value="Aspartate Aminotransferase, domain 1"/>
    <property type="match status" value="1"/>
</dbReference>
<dbReference type="NCBIfam" id="TIGR01366">
    <property type="entry name" value="serC_3"/>
    <property type="match status" value="1"/>
</dbReference>
<keyword evidence="7 17" id="KW-0032">Aminotransferase</keyword>
<evidence type="ECO:0000256" key="10">
    <source>
        <dbReference type="ARBA" id="ARBA00022898"/>
    </source>
</evidence>